<dbReference type="AlphaFoldDB" id="A0A1I5XXE9"/>
<feature type="region of interest" description="Disordered" evidence="1">
    <location>
        <begin position="33"/>
        <end position="52"/>
    </location>
</feature>
<dbReference type="Proteomes" id="UP000198577">
    <property type="component" value="Unassembled WGS sequence"/>
</dbReference>
<dbReference type="EMBL" id="FOXR01000032">
    <property type="protein sequence ID" value="SFQ36586.1"/>
    <property type="molecule type" value="Genomic_DNA"/>
</dbReference>
<feature type="compositionally biased region" description="Basic and acidic residues" evidence="1">
    <location>
        <begin position="41"/>
        <end position="52"/>
    </location>
</feature>
<reference evidence="2 3" key="1">
    <citation type="submission" date="2016-10" db="EMBL/GenBank/DDBJ databases">
        <authorList>
            <person name="de Groot N.N."/>
        </authorList>
    </citation>
    <scope>NUCLEOTIDE SEQUENCE [LARGE SCALE GENOMIC DNA]</scope>
    <source>
        <strain evidence="2 3">DSM 20678</strain>
    </source>
</reference>
<dbReference type="STRING" id="937334.SAMN05444406_1328"/>
<keyword evidence="3" id="KW-1185">Reference proteome</keyword>
<dbReference type="InterPro" id="IPR025617">
    <property type="entry name" value="YqzL"/>
</dbReference>
<name>A0A1I5XXE9_9FIRM</name>
<dbReference type="RefSeq" id="WP_169729718.1">
    <property type="nucleotide sequence ID" value="NZ_FOXR01000032.1"/>
</dbReference>
<accession>A0A1I5XXE9</accession>
<evidence type="ECO:0000256" key="1">
    <source>
        <dbReference type="SAM" id="MobiDB-lite"/>
    </source>
</evidence>
<proteinExistence type="predicted"/>
<gene>
    <name evidence="2" type="ORF">SAMN05444406_1328</name>
</gene>
<protein>
    <submittedName>
        <fullName evidence="2">YqzL-like protein</fullName>
    </submittedName>
</protein>
<dbReference type="Pfam" id="PF14006">
    <property type="entry name" value="YqzL"/>
    <property type="match status" value="1"/>
</dbReference>
<organism evidence="2 3">
    <name type="scientific">Caldicoprobacter faecalis</name>
    <dbReference type="NCBI Taxonomy" id="937334"/>
    <lineage>
        <taxon>Bacteria</taxon>
        <taxon>Bacillati</taxon>
        <taxon>Bacillota</taxon>
        <taxon>Clostridia</taxon>
        <taxon>Caldicoprobacterales</taxon>
        <taxon>Caldicoprobacteraceae</taxon>
        <taxon>Caldicoprobacter</taxon>
    </lineage>
</organism>
<evidence type="ECO:0000313" key="2">
    <source>
        <dbReference type="EMBL" id="SFQ36586.1"/>
    </source>
</evidence>
<evidence type="ECO:0000313" key="3">
    <source>
        <dbReference type="Proteomes" id="UP000198577"/>
    </source>
</evidence>
<sequence length="52" mass="5887">MVDLLWRLFEKTGSVGSYLLYKAVQRVEGESYLDPSVSSSGEEKKVYQVGKE</sequence>